<feature type="transmembrane region" description="Helical" evidence="1">
    <location>
        <begin position="546"/>
        <end position="564"/>
    </location>
</feature>
<accession>A0ABP6QII0</accession>
<name>A0ABP6QII0_9ACTN</name>
<dbReference type="Proteomes" id="UP001501237">
    <property type="component" value="Unassembled WGS sequence"/>
</dbReference>
<dbReference type="InterPro" id="IPR027417">
    <property type="entry name" value="P-loop_NTPase"/>
</dbReference>
<proteinExistence type="predicted"/>
<reference evidence="3" key="1">
    <citation type="journal article" date="2019" name="Int. J. Syst. Evol. Microbiol.">
        <title>The Global Catalogue of Microorganisms (GCM) 10K type strain sequencing project: providing services to taxonomists for standard genome sequencing and annotation.</title>
        <authorList>
            <consortium name="The Broad Institute Genomics Platform"/>
            <consortium name="The Broad Institute Genome Sequencing Center for Infectious Disease"/>
            <person name="Wu L."/>
            <person name="Ma J."/>
        </authorList>
    </citation>
    <scope>NUCLEOTIDE SEQUENCE [LARGE SCALE GENOMIC DNA]</scope>
    <source>
        <strain evidence="3">JCM 9377</strain>
    </source>
</reference>
<comment type="caution">
    <text evidence="2">The sequence shown here is derived from an EMBL/GenBank/DDBJ whole genome shotgun (WGS) entry which is preliminary data.</text>
</comment>
<sequence length="644" mass="68361">MGQLPRSGTAGFGRVGHMDQTVSNSYVAGSVVMISGVAGNVSVVVRETPAEIVHGQLQRLAEVVRGVADAQWRSRQQHQADLRVGWRTVGPPVSDHWETITGEDRAVSFDGDGGDLLGLVSGTVPTHRVVLLGDPGAGKSALAARFVLDWIERRDTVVPRSGWAEQRVPLELRVPVLLRLPTWDPREHSLHVWIGQRLASDYGISGEVPVEGIVPVLDGLDEMTPALRPLAVEQINQNLSRGTGAAPVLLTCRGDDYRRIIAGGAQLRGAAVVEIASLGVEDVVSYLRGAALPLVARRWSAVFGRLRADPSGPLAQALRTPLAVSLARVAYRGVDADPGELLSLPDRAAVLRRLLDLTVPAAYPDPPVDADHWRRSDAAKWLGTLARHARRRHATEIAWWELYTRVPRPARFLTAALPAGLCVVLAADPATGVAMAIALGLGNALYPPSSTYQRGMTGLFRRGHSLRLRLFGVALVVALTGGLGAPVMGLGSLIGGGSFSTGALAGLVLAGAAGVMAMFGGAFGGFDASSGVSPRRTIRASRRWTLTYLWFPAAAVGCAAGLTFGEAEPAPSAAIALCTALTLFSRNPWAEFAASRVWSAATGALPWELTAFLDDACHRGVLRQFGAVYQFEHVLLRDHLSSPG</sequence>
<gene>
    <name evidence="2" type="ORF">GCM10010468_61480</name>
</gene>
<protein>
    <recommendedName>
        <fullName evidence="4">NACHT domain-containing protein</fullName>
    </recommendedName>
</protein>
<dbReference type="EMBL" id="BAAAUV010000021">
    <property type="protein sequence ID" value="GAA3230780.1"/>
    <property type="molecule type" value="Genomic_DNA"/>
</dbReference>
<keyword evidence="1" id="KW-0472">Membrane</keyword>
<evidence type="ECO:0008006" key="4">
    <source>
        <dbReference type="Google" id="ProtNLM"/>
    </source>
</evidence>
<keyword evidence="1" id="KW-1133">Transmembrane helix</keyword>
<feature type="transmembrane region" description="Helical" evidence="1">
    <location>
        <begin position="466"/>
        <end position="491"/>
    </location>
</feature>
<evidence type="ECO:0000313" key="2">
    <source>
        <dbReference type="EMBL" id="GAA3230780.1"/>
    </source>
</evidence>
<feature type="transmembrane region" description="Helical" evidence="1">
    <location>
        <begin position="503"/>
        <end position="526"/>
    </location>
</feature>
<keyword evidence="3" id="KW-1185">Reference proteome</keyword>
<evidence type="ECO:0000313" key="3">
    <source>
        <dbReference type="Proteomes" id="UP001501237"/>
    </source>
</evidence>
<keyword evidence="1" id="KW-0812">Transmembrane</keyword>
<organism evidence="2 3">
    <name type="scientific">Actinocorallia longicatena</name>
    <dbReference type="NCBI Taxonomy" id="111803"/>
    <lineage>
        <taxon>Bacteria</taxon>
        <taxon>Bacillati</taxon>
        <taxon>Actinomycetota</taxon>
        <taxon>Actinomycetes</taxon>
        <taxon>Streptosporangiales</taxon>
        <taxon>Thermomonosporaceae</taxon>
        <taxon>Actinocorallia</taxon>
    </lineage>
</organism>
<evidence type="ECO:0000256" key="1">
    <source>
        <dbReference type="SAM" id="Phobius"/>
    </source>
</evidence>
<dbReference type="Gene3D" id="3.40.50.300">
    <property type="entry name" value="P-loop containing nucleotide triphosphate hydrolases"/>
    <property type="match status" value="1"/>
</dbReference>
<feature type="transmembrane region" description="Helical" evidence="1">
    <location>
        <begin position="415"/>
        <end position="446"/>
    </location>
</feature>